<dbReference type="InterPro" id="IPR009003">
    <property type="entry name" value="Peptidase_S1_PA"/>
</dbReference>
<dbReference type="OrthoDB" id="104542at2"/>
<evidence type="ECO:0000313" key="1">
    <source>
        <dbReference type="EMBL" id="MPQ44618.1"/>
    </source>
</evidence>
<dbReference type="Proteomes" id="UP000430345">
    <property type="component" value="Unassembled WGS sequence"/>
</dbReference>
<accession>A0A6I1MQ56</accession>
<gene>
    <name evidence="1" type="ORF">GBZ86_12775</name>
</gene>
<dbReference type="AlphaFoldDB" id="A0A6I1MQ56"/>
<keyword evidence="2" id="KW-1185">Reference proteome</keyword>
<dbReference type="Gene3D" id="2.40.10.10">
    <property type="entry name" value="Trypsin-like serine proteases"/>
    <property type="match status" value="1"/>
</dbReference>
<evidence type="ECO:0000313" key="2">
    <source>
        <dbReference type="Proteomes" id="UP000430345"/>
    </source>
</evidence>
<evidence type="ECO:0008006" key="3">
    <source>
        <dbReference type="Google" id="ProtNLM"/>
    </source>
</evidence>
<comment type="caution">
    <text evidence="1">The sequence shown here is derived from an EMBL/GenBank/DDBJ whole genome shotgun (WGS) entry which is preliminary data.</text>
</comment>
<proteinExistence type="predicted"/>
<reference evidence="1 2" key="1">
    <citation type="submission" date="2019-10" db="EMBL/GenBank/DDBJ databases">
        <title>The Genome Sequence of Clostridium tarantellae Isolated from Fish Brain.</title>
        <authorList>
            <person name="Bano L."/>
            <person name="Kiel M."/>
            <person name="Sales G."/>
            <person name="Doxey A.C."/>
            <person name="Mansfield M.J."/>
            <person name="Schiavone M."/>
            <person name="Rossetto O."/>
            <person name="Pirazzini M."/>
            <person name="Dobrindt U."/>
            <person name="Montecucco C."/>
        </authorList>
    </citation>
    <scope>NUCLEOTIDE SEQUENCE [LARGE SCALE GENOMIC DNA]</scope>
    <source>
        <strain evidence="1 2">DSM 3997</strain>
    </source>
</reference>
<sequence length="319" mass="35104">MVFFMKNSIIDIINNYNSFFLNKKNVIGIGRGFKVINGINTKELSLNVLVEKKVSLSNLEKNNIIPENFLGIKTDVIQVGRINLNNRESNLPKPRLQSNPFSLVRPLRAGYSISPINSEFSGTLGCIVFDNLNNKPYILSNNHVLADNNKLEVGTPIVQPGGELNKNNIIGKLSKVVYLNLSLKKNEGYFDNVPNHADCAIAELFPNIPYLKHIPSIGKVTGISTINLEDKVKKFGISTHDTEGVIENLDVVIKCPVKPGANAIFSKQIAATRMSDKGDSGSLVVDANKKAVGIVFCATKSLTIINPINLILNYFNVHF</sequence>
<dbReference type="SUPFAM" id="SSF50494">
    <property type="entry name" value="Trypsin-like serine proteases"/>
    <property type="match status" value="1"/>
</dbReference>
<name>A0A6I1MQ56_9CLOT</name>
<protein>
    <recommendedName>
        <fullName evidence="3">Serine protease</fullName>
    </recommendedName>
</protein>
<dbReference type="EMBL" id="WHJC01000259">
    <property type="protein sequence ID" value="MPQ44618.1"/>
    <property type="molecule type" value="Genomic_DNA"/>
</dbReference>
<dbReference type="RefSeq" id="WP_152891237.1">
    <property type="nucleotide sequence ID" value="NZ_WHJC01000259.1"/>
</dbReference>
<organism evidence="1 2">
    <name type="scientific">Clostridium tarantellae</name>
    <dbReference type="NCBI Taxonomy" id="39493"/>
    <lineage>
        <taxon>Bacteria</taxon>
        <taxon>Bacillati</taxon>
        <taxon>Bacillota</taxon>
        <taxon>Clostridia</taxon>
        <taxon>Eubacteriales</taxon>
        <taxon>Clostridiaceae</taxon>
        <taxon>Clostridium</taxon>
    </lineage>
</organism>
<dbReference type="InterPro" id="IPR043504">
    <property type="entry name" value="Peptidase_S1_PA_chymotrypsin"/>
</dbReference>